<dbReference type="GO" id="GO:0072657">
    <property type="term" value="P:protein localization to membrane"/>
    <property type="evidence" value="ECO:0007669"/>
    <property type="project" value="TreeGrafter"/>
</dbReference>
<dbReference type="Pfam" id="PF02990">
    <property type="entry name" value="EMP70"/>
    <property type="match status" value="1"/>
</dbReference>
<dbReference type="Proteomes" id="UP001292094">
    <property type="component" value="Unassembled WGS sequence"/>
</dbReference>
<evidence type="ECO:0000256" key="7">
    <source>
        <dbReference type="RuleBase" id="RU363079"/>
    </source>
</evidence>
<evidence type="ECO:0000313" key="8">
    <source>
        <dbReference type="EMBL" id="KAK4322638.1"/>
    </source>
</evidence>
<comment type="similarity">
    <text evidence="2 7">Belongs to the nonaspanin (TM9SF) (TC 9.A.2) family.</text>
</comment>
<accession>A0AAE1UFJ5</accession>
<evidence type="ECO:0000256" key="5">
    <source>
        <dbReference type="ARBA" id="ARBA00022989"/>
    </source>
</evidence>
<comment type="caution">
    <text evidence="8">The sequence shown here is derived from an EMBL/GenBank/DDBJ whole genome shotgun (WGS) entry which is preliminary data.</text>
</comment>
<feature type="transmembrane region" description="Helical" evidence="7">
    <location>
        <begin position="24"/>
        <end position="44"/>
    </location>
</feature>
<protein>
    <recommendedName>
        <fullName evidence="7">Transmembrane 9 superfamily member</fullName>
    </recommendedName>
</protein>
<proteinExistence type="inferred from homology"/>
<dbReference type="AlphaFoldDB" id="A0AAE1UFJ5"/>
<evidence type="ECO:0000256" key="6">
    <source>
        <dbReference type="ARBA" id="ARBA00023136"/>
    </source>
</evidence>
<dbReference type="InterPro" id="IPR004240">
    <property type="entry name" value="EMP70"/>
</dbReference>
<keyword evidence="6 7" id="KW-0472">Membrane</keyword>
<evidence type="ECO:0000256" key="2">
    <source>
        <dbReference type="ARBA" id="ARBA00005227"/>
    </source>
</evidence>
<dbReference type="PANTHER" id="PTHR10766">
    <property type="entry name" value="TRANSMEMBRANE 9 SUPERFAMILY PROTEIN"/>
    <property type="match status" value="1"/>
</dbReference>
<evidence type="ECO:0000256" key="3">
    <source>
        <dbReference type="ARBA" id="ARBA00022692"/>
    </source>
</evidence>
<organism evidence="8 9">
    <name type="scientific">Petrolisthes manimaculis</name>
    <dbReference type="NCBI Taxonomy" id="1843537"/>
    <lineage>
        <taxon>Eukaryota</taxon>
        <taxon>Metazoa</taxon>
        <taxon>Ecdysozoa</taxon>
        <taxon>Arthropoda</taxon>
        <taxon>Crustacea</taxon>
        <taxon>Multicrustacea</taxon>
        <taxon>Malacostraca</taxon>
        <taxon>Eumalacostraca</taxon>
        <taxon>Eucarida</taxon>
        <taxon>Decapoda</taxon>
        <taxon>Pleocyemata</taxon>
        <taxon>Anomura</taxon>
        <taxon>Galatheoidea</taxon>
        <taxon>Porcellanidae</taxon>
        <taxon>Petrolisthes</taxon>
    </lineage>
</organism>
<keyword evidence="5 7" id="KW-1133">Transmembrane helix</keyword>
<keyword evidence="9" id="KW-1185">Reference proteome</keyword>
<reference evidence="8" key="1">
    <citation type="submission" date="2023-11" db="EMBL/GenBank/DDBJ databases">
        <title>Genome assemblies of two species of porcelain crab, Petrolisthes cinctipes and Petrolisthes manimaculis (Anomura: Porcellanidae).</title>
        <authorList>
            <person name="Angst P."/>
        </authorList>
    </citation>
    <scope>NUCLEOTIDE SEQUENCE</scope>
    <source>
        <strain evidence="8">PB745_02</strain>
        <tissue evidence="8">Gill</tissue>
    </source>
</reference>
<sequence>MCVTVVCTYFLLNAEDYQWQWTSFLAAVSTSGYVYVYATYYFIYKTKMYGFFQTSFYFGYMALFSVTLGLMCGTIGYLGTNKFVLKIYSTVKID</sequence>
<dbReference type="EMBL" id="JAWZYT010000503">
    <property type="protein sequence ID" value="KAK4322638.1"/>
    <property type="molecule type" value="Genomic_DNA"/>
</dbReference>
<keyword evidence="3 7" id="KW-0812">Transmembrane</keyword>
<comment type="subcellular location">
    <subcellularLocation>
        <location evidence="1">Membrane</location>
        <topology evidence="1">Multi-pass membrane protein</topology>
    </subcellularLocation>
</comment>
<comment type="caution">
    <text evidence="7">Lacks conserved residue(s) required for the propagation of feature annotation.</text>
</comment>
<keyword evidence="4" id="KW-0732">Signal</keyword>
<evidence type="ECO:0000313" key="9">
    <source>
        <dbReference type="Proteomes" id="UP001292094"/>
    </source>
</evidence>
<gene>
    <name evidence="8" type="ORF">Pmani_006615</name>
</gene>
<feature type="transmembrane region" description="Helical" evidence="7">
    <location>
        <begin position="56"/>
        <end position="78"/>
    </location>
</feature>
<evidence type="ECO:0000256" key="1">
    <source>
        <dbReference type="ARBA" id="ARBA00004141"/>
    </source>
</evidence>
<dbReference type="PANTHER" id="PTHR10766:SF41">
    <property type="entry name" value="TRANSMEMBRANE 9 SUPERFAMILY MEMBER 3"/>
    <property type="match status" value="1"/>
</dbReference>
<name>A0AAE1UFJ5_9EUCA</name>
<dbReference type="GO" id="GO:0016020">
    <property type="term" value="C:membrane"/>
    <property type="evidence" value="ECO:0007669"/>
    <property type="project" value="UniProtKB-SubCell"/>
</dbReference>
<evidence type="ECO:0000256" key="4">
    <source>
        <dbReference type="ARBA" id="ARBA00022729"/>
    </source>
</evidence>